<feature type="compositionally biased region" description="Basic and acidic residues" evidence="1">
    <location>
        <begin position="884"/>
        <end position="910"/>
    </location>
</feature>
<dbReference type="Proteomes" id="UP000319014">
    <property type="component" value="Unassembled WGS sequence"/>
</dbReference>
<accession>A0A521CQP5</accession>
<protein>
    <recommendedName>
        <fullName evidence="5">Meckel syndrome type 1 protein</fullName>
    </recommendedName>
</protein>
<feature type="region of interest" description="Disordered" evidence="1">
    <location>
        <begin position="499"/>
        <end position="659"/>
    </location>
</feature>
<feature type="compositionally biased region" description="Low complexity" evidence="1">
    <location>
        <begin position="499"/>
        <end position="546"/>
    </location>
</feature>
<dbReference type="EMBL" id="FXTK01000005">
    <property type="protein sequence ID" value="SMO61772.1"/>
    <property type="molecule type" value="Genomic_DNA"/>
</dbReference>
<evidence type="ECO:0000313" key="3">
    <source>
        <dbReference type="EMBL" id="SMO61772.1"/>
    </source>
</evidence>
<evidence type="ECO:0000256" key="2">
    <source>
        <dbReference type="SAM" id="Phobius"/>
    </source>
</evidence>
<feature type="compositionally biased region" description="Low complexity" evidence="1">
    <location>
        <begin position="591"/>
        <end position="612"/>
    </location>
</feature>
<feature type="region of interest" description="Disordered" evidence="1">
    <location>
        <begin position="295"/>
        <end position="314"/>
    </location>
</feature>
<keyword evidence="2" id="KW-0472">Membrane</keyword>
<name>A0A521CQP5_9RHOB</name>
<feature type="transmembrane region" description="Helical" evidence="2">
    <location>
        <begin position="325"/>
        <end position="346"/>
    </location>
</feature>
<dbReference type="OrthoDB" id="7870459at2"/>
<feature type="compositionally biased region" description="Polar residues" evidence="1">
    <location>
        <begin position="707"/>
        <end position="719"/>
    </location>
</feature>
<dbReference type="InterPro" id="IPR043129">
    <property type="entry name" value="ATPase_NBD"/>
</dbReference>
<feature type="compositionally biased region" description="Low complexity" evidence="1">
    <location>
        <begin position="619"/>
        <end position="632"/>
    </location>
</feature>
<evidence type="ECO:0008006" key="5">
    <source>
        <dbReference type="Google" id="ProtNLM"/>
    </source>
</evidence>
<organism evidence="3 4">
    <name type="scientific">Paracoccus laeviglucosivorans</name>
    <dbReference type="NCBI Taxonomy" id="1197861"/>
    <lineage>
        <taxon>Bacteria</taxon>
        <taxon>Pseudomonadati</taxon>
        <taxon>Pseudomonadota</taxon>
        <taxon>Alphaproteobacteria</taxon>
        <taxon>Rhodobacterales</taxon>
        <taxon>Paracoccaceae</taxon>
        <taxon>Paracoccus</taxon>
    </lineage>
</organism>
<keyword evidence="4" id="KW-1185">Reference proteome</keyword>
<feature type="region of interest" description="Disordered" evidence="1">
    <location>
        <begin position="361"/>
        <end position="384"/>
    </location>
</feature>
<gene>
    <name evidence="3" type="ORF">SAMN06265221_10584</name>
</gene>
<proteinExistence type="predicted"/>
<evidence type="ECO:0000313" key="4">
    <source>
        <dbReference type="Proteomes" id="UP000319014"/>
    </source>
</evidence>
<dbReference type="AlphaFoldDB" id="A0A521CQP5"/>
<evidence type="ECO:0000256" key="1">
    <source>
        <dbReference type="SAM" id="MobiDB-lite"/>
    </source>
</evidence>
<keyword evidence="2" id="KW-0812">Transmembrane</keyword>
<dbReference type="SUPFAM" id="SSF53067">
    <property type="entry name" value="Actin-like ATPase domain"/>
    <property type="match status" value="1"/>
</dbReference>
<dbReference type="RefSeq" id="WP_142662634.1">
    <property type="nucleotide sequence ID" value="NZ_FXTK01000005.1"/>
</dbReference>
<feature type="region of interest" description="Disordered" evidence="1">
    <location>
        <begin position="695"/>
        <end position="847"/>
    </location>
</feature>
<feature type="compositionally biased region" description="Low complexity" evidence="1">
    <location>
        <begin position="362"/>
        <end position="384"/>
    </location>
</feature>
<sequence length="1008" mass="103559">MSLDSVTEYALSFSGDAVHLQQRQRASAVGTQARQQAWRHLGSVDFDEPSFRDALARLRVMATGEEGDDPLPVTMVIPDDQILYTTLTVAPSVDRQHAVGRALDGLTPYAIDELSFDWQGDGDTVRVAAVARQTLREARDFAAQYGFQGDAYCADPNEELFPGEPVFVLDPPARARPVVDPALAGVTAAELMFKDDPAPEPAPAPAEAKADDPVTPAEVKAEDLELPSEQAEQAADAALPETASDTAKEPATETAFSADPVADDRTQAAPVVRHPPVAGAAPSPEMNPRARAIHERAAEARQSRSAGAAPAAPPHRVAAGYRGGLAGLVGMLAALVVGLVLIWAFVVPDRQSAQIVAASENQPAPAAQTPAAPVEDAPAPEAELATDPVETAPIEPAEQAALPDTSPAQVEADPVALPDPVEEFADENLAPPAPPISALTEAEARRVVVAAAAVAAAVVPPPGSRAQSVLPVTAEPAPEPAPAPIAAAVPAPAPVVQRPATATPAASPAPRAATAPVATAAASTAAQRPVATRPAATAPRAPQSQRLTSSARPQLAPRRSTPQTSEPRVDAAPRLPQNPLPYTASQRSSQPVRSARPPARNRAVAVEAAVQEAVREAPRAAATPAATQTTTRGSARPPQRPEGSAPDLIQPEGDGLAPDDHALLDLLRRDLSRLGPADPAFDGDAASVQLADARPVPRPARGGTASDAVSPSAVQNALRSATAAPPDRPAPGPETAAAPARDPGGLLRGSARPNLRPQSGGAGVSAGAVESAVAAAVEAAPASPGGVRLSALRSSPPPPRRSDAAPATAQTSDRPDPAPESATAPEARPEVPAAATAAAAQGPSEAEIAARRALDEQLQSQAEARIRARAQADAAAEAQARAQAEARARAQAEAEERTARARRQDYKPPEIDNEPEIAANTLRGGTTAANVAKSATQSRAMNTSRTTIIGIIGAGDASRALIRLRNGKIVTVRLGDRIDGGTINSIGDGKLTYVKSGQQRELRMLDGR</sequence>
<feature type="compositionally biased region" description="Low complexity" evidence="1">
    <location>
        <begin position="822"/>
        <end position="847"/>
    </location>
</feature>
<keyword evidence="2" id="KW-1133">Transmembrane helix</keyword>
<feature type="compositionally biased region" description="Low complexity" evidence="1">
    <location>
        <begin position="303"/>
        <end position="314"/>
    </location>
</feature>
<feature type="compositionally biased region" description="Low complexity" evidence="1">
    <location>
        <begin position="765"/>
        <end position="794"/>
    </location>
</feature>
<feature type="region of interest" description="Disordered" evidence="1">
    <location>
        <begin position="195"/>
        <end position="263"/>
    </location>
</feature>
<feature type="region of interest" description="Disordered" evidence="1">
    <location>
        <begin position="877"/>
        <end position="912"/>
    </location>
</feature>
<reference evidence="3 4" key="1">
    <citation type="submission" date="2017-05" db="EMBL/GenBank/DDBJ databases">
        <authorList>
            <person name="Varghese N."/>
            <person name="Submissions S."/>
        </authorList>
    </citation>
    <scope>NUCLEOTIDE SEQUENCE [LARGE SCALE GENOMIC DNA]</scope>
    <source>
        <strain evidence="3 4">DSM 100094</strain>
    </source>
</reference>